<accession>A0A9W7DSG9</accession>
<keyword evidence="1" id="KW-1133">Transmembrane helix</keyword>
<keyword evidence="1" id="KW-0812">Transmembrane</keyword>
<proteinExistence type="predicted"/>
<feature type="transmembrane region" description="Helical" evidence="1">
    <location>
        <begin position="165"/>
        <end position="184"/>
    </location>
</feature>
<organism evidence="2 3">
    <name type="scientific">Triparma retinervis</name>
    <dbReference type="NCBI Taxonomy" id="2557542"/>
    <lineage>
        <taxon>Eukaryota</taxon>
        <taxon>Sar</taxon>
        <taxon>Stramenopiles</taxon>
        <taxon>Ochrophyta</taxon>
        <taxon>Bolidophyceae</taxon>
        <taxon>Parmales</taxon>
        <taxon>Triparmaceae</taxon>
        <taxon>Triparma</taxon>
    </lineage>
</organism>
<dbReference type="EMBL" id="BRXZ01000772">
    <property type="protein sequence ID" value="GMH53478.1"/>
    <property type="molecule type" value="Genomic_DNA"/>
</dbReference>
<feature type="transmembrane region" description="Helical" evidence="1">
    <location>
        <begin position="96"/>
        <end position="113"/>
    </location>
</feature>
<keyword evidence="1" id="KW-0472">Membrane</keyword>
<evidence type="ECO:0000313" key="3">
    <source>
        <dbReference type="Proteomes" id="UP001165082"/>
    </source>
</evidence>
<sequence length="191" mass="21089">MDNTTYPDCNPGGTKAGHIIPGSFFILFFTTVYYLDILHCLTNVRTASSRRECDSRSGDLLNDRKFLLYMGTVTFIASAGGAFMELVPSMSPDGRPWLMSILHLGLYSSWLLVSFSSILQRSGYLGDFSMILACAIASWFNAVILSGHLDQHEESAGEAMRDLHFWLAVSSLLASMLCGVATLAPRSFRLR</sequence>
<feature type="transmembrane region" description="Helical" evidence="1">
    <location>
        <begin position="66"/>
        <end position="84"/>
    </location>
</feature>
<dbReference type="AlphaFoldDB" id="A0A9W7DSG9"/>
<comment type="caution">
    <text evidence="2">The sequence shown here is derived from an EMBL/GenBank/DDBJ whole genome shotgun (WGS) entry which is preliminary data.</text>
</comment>
<feature type="transmembrane region" description="Helical" evidence="1">
    <location>
        <begin position="20"/>
        <end position="41"/>
    </location>
</feature>
<feature type="non-terminal residue" evidence="2">
    <location>
        <position position="191"/>
    </location>
</feature>
<keyword evidence="3" id="KW-1185">Reference proteome</keyword>
<protein>
    <submittedName>
        <fullName evidence="2">Uncharacterized protein</fullName>
    </submittedName>
</protein>
<feature type="transmembrane region" description="Helical" evidence="1">
    <location>
        <begin position="125"/>
        <end position="145"/>
    </location>
</feature>
<gene>
    <name evidence="2" type="ORF">TrRE_jg12</name>
</gene>
<dbReference type="OrthoDB" id="10376795at2759"/>
<evidence type="ECO:0000313" key="2">
    <source>
        <dbReference type="EMBL" id="GMH53478.1"/>
    </source>
</evidence>
<name>A0A9W7DSG9_9STRA</name>
<reference evidence="2" key="1">
    <citation type="submission" date="2022-07" db="EMBL/GenBank/DDBJ databases">
        <title>Genome analysis of Parmales, a sister group of diatoms, reveals the evolutionary specialization of diatoms from phago-mixotrophs to photoautotrophs.</title>
        <authorList>
            <person name="Ban H."/>
            <person name="Sato S."/>
            <person name="Yoshikawa S."/>
            <person name="Kazumasa Y."/>
            <person name="Nakamura Y."/>
            <person name="Ichinomiya M."/>
            <person name="Saitoh K."/>
            <person name="Sato N."/>
            <person name="Blanc-Mathieu R."/>
            <person name="Endo H."/>
            <person name="Kuwata A."/>
            <person name="Ogata H."/>
        </authorList>
    </citation>
    <scope>NUCLEOTIDE SEQUENCE</scope>
</reference>
<dbReference type="Proteomes" id="UP001165082">
    <property type="component" value="Unassembled WGS sequence"/>
</dbReference>
<evidence type="ECO:0000256" key="1">
    <source>
        <dbReference type="SAM" id="Phobius"/>
    </source>
</evidence>